<feature type="signal peptide" evidence="2">
    <location>
        <begin position="1"/>
        <end position="19"/>
    </location>
</feature>
<organism evidence="4">
    <name type="scientific">Psilocybe cubensis</name>
    <name type="common">Psychedelic mushroom</name>
    <name type="synonym">Stropharia cubensis</name>
    <dbReference type="NCBI Taxonomy" id="181762"/>
    <lineage>
        <taxon>Eukaryota</taxon>
        <taxon>Fungi</taxon>
        <taxon>Dikarya</taxon>
        <taxon>Basidiomycota</taxon>
        <taxon>Agaricomycotina</taxon>
        <taxon>Agaricomycetes</taxon>
        <taxon>Agaricomycetidae</taxon>
        <taxon>Agaricales</taxon>
        <taxon>Agaricineae</taxon>
        <taxon>Strophariaceae</taxon>
        <taxon>Psilocybe</taxon>
    </lineage>
</organism>
<evidence type="ECO:0000259" key="3">
    <source>
        <dbReference type="Pfam" id="PF03330"/>
    </source>
</evidence>
<evidence type="ECO:0000256" key="1">
    <source>
        <dbReference type="ARBA" id="ARBA00022729"/>
    </source>
</evidence>
<feature type="domain" description="RlpA-like protein double-psi beta-barrel" evidence="3">
    <location>
        <begin position="59"/>
        <end position="108"/>
    </location>
</feature>
<dbReference type="InterPro" id="IPR009009">
    <property type="entry name" value="RlpA-like_DPBB"/>
</dbReference>
<dbReference type="Gene3D" id="2.40.40.10">
    <property type="entry name" value="RlpA-like domain"/>
    <property type="match status" value="1"/>
</dbReference>
<keyword evidence="1 2" id="KW-0732">Signal</keyword>
<gene>
    <name evidence="4" type="ORF">JR316_007965</name>
</gene>
<comment type="caution">
    <text evidence="4">The sequence shown here is derived from an EMBL/GenBank/DDBJ whole genome shotgun (WGS) entry which is preliminary data.</text>
</comment>
<dbReference type="PANTHER" id="PTHR31836">
    <property type="match status" value="1"/>
</dbReference>
<accession>A0A8H8CK38</accession>
<evidence type="ECO:0000313" key="4">
    <source>
        <dbReference type="EMBL" id="KAG5167614.1"/>
    </source>
</evidence>
<dbReference type="InterPro" id="IPR036908">
    <property type="entry name" value="RlpA-like_sf"/>
</dbReference>
<sequence>MRFSKTFFALVAAISGAAAFDGDATFFFPGLGACGLVNSDSDFIVALSTTQFQSGAKCGTVIPDEVNGQTVMAQVVDLCPGCAANDVDLSPAAFSGLASTDLGRIQVSWDFV</sequence>
<dbReference type="Pfam" id="PF03330">
    <property type="entry name" value="DPBB_1"/>
    <property type="match status" value="1"/>
</dbReference>
<dbReference type="SUPFAM" id="SSF50685">
    <property type="entry name" value="Barwin-like endoglucanases"/>
    <property type="match status" value="1"/>
</dbReference>
<reference evidence="4" key="1">
    <citation type="submission" date="2021-02" db="EMBL/GenBank/DDBJ databases">
        <title>Psilocybe cubensis genome.</title>
        <authorList>
            <person name="Mckernan K.J."/>
            <person name="Crawford S."/>
            <person name="Trippe A."/>
            <person name="Kane L.T."/>
            <person name="Mclaughlin S."/>
        </authorList>
    </citation>
    <scope>NUCLEOTIDE SEQUENCE [LARGE SCALE GENOMIC DNA]</scope>
    <source>
        <strain evidence="4">MGC-MH-2018</strain>
    </source>
</reference>
<evidence type="ECO:0000256" key="2">
    <source>
        <dbReference type="SAM" id="SignalP"/>
    </source>
</evidence>
<dbReference type="PROSITE" id="PS51257">
    <property type="entry name" value="PROKAR_LIPOPROTEIN"/>
    <property type="match status" value="1"/>
</dbReference>
<name>A0A8H8CK38_PSICU</name>
<feature type="chain" id="PRO_5034010019" description="RlpA-like protein double-psi beta-barrel domain-containing protein" evidence="2">
    <location>
        <begin position="20"/>
        <end position="112"/>
    </location>
</feature>
<dbReference type="InterPro" id="IPR051477">
    <property type="entry name" value="Expansin_CellWall"/>
</dbReference>
<dbReference type="CDD" id="cd22191">
    <property type="entry name" value="DPBB_RlpA_EXP_N-like"/>
    <property type="match status" value="1"/>
</dbReference>
<dbReference type="OrthoDB" id="623670at2759"/>
<dbReference type="AlphaFoldDB" id="A0A8H8CK38"/>
<protein>
    <recommendedName>
        <fullName evidence="3">RlpA-like protein double-psi beta-barrel domain-containing protein</fullName>
    </recommendedName>
</protein>
<dbReference type="PANTHER" id="PTHR31836:SF28">
    <property type="entry name" value="SRCR DOMAIN-CONTAINING PROTEIN-RELATED"/>
    <property type="match status" value="1"/>
</dbReference>
<dbReference type="EMBL" id="JAFIQS010000007">
    <property type="protein sequence ID" value="KAG5167614.1"/>
    <property type="molecule type" value="Genomic_DNA"/>
</dbReference>
<proteinExistence type="predicted"/>